<evidence type="ECO:0000256" key="5">
    <source>
        <dbReference type="ARBA" id="ARBA00022692"/>
    </source>
</evidence>
<evidence type="ECO:0000256" key="2">
    <source>
        <dbReference type="ARBA" id="ARBA00004922"/>
    </source>
</evidence>
<dbReference type="GO" id="GO:0008375">
    <property type="term" value="F:acetylglucosaminyltransferase activity"/>
    <property type="evidence" value="ECO:0007669"/>
    <property type="project" value="TreeGrafter"/>
</dbReference>
<reference evidence="11" key="1">
    <citation type="submission" date="2024-06" db="EMBL/GenBank/DDBJ databases">
        <authorList>
            <person name="Liu X."/>
            <person name="Lenzi L."/>
            <person name="Haldenby T S."/>
            <person name="Uol C."/>
        </authorList>
    </citation>
    <scope>NUCLEOTIDE SEQUENCE</scope>
</reference>
<accession>A0AAV2TWU6</accession>
<dbReference type="PANTHER" id="PTHR19297">
    <property type="entry name" value="GLYCOSYLTRANSFERASE 14 FAMILY MEMBER"/>
    <property type="match status" value="1"/>
</dbReference>
<comment type="pathway">
    <text evidence="2">Protein modification; protein glycosylation.</text>
</comment>
<keyword evidence="4" id="KW-0808">Transferase</keyword>
<gene>
    <name evidence="11" type="ORF">CDAUBV1_LOCUS16291</name>
</gene>
<keyword evidence="3" id="KW-0328">Glycosyltransferase</keyword>
<name>A0AAV2TWU6_CALDB</name>
<comment type="caution">
    <text evidence="11">The sequence shown here is derived from an EMBL/GenBank/DDBJ whole genome shotgun (WGS) entry which is preliminary data.</text>
</comment>
<evidence type="ECO:0000256" key="9">
    <source>
        <dbReference type="ARBA" id="ARBA00023180"/>
    </source>
</evidence>
<comment type="similarity">
    <text evidence="10">Belongs to the glycosyltransferase 14 family.</text>
</comment>
<evidence type="ECO:0000256" key="6">
    <source>
        <dbReference type="ARBA" id="ARBA00022968"/>
    </source>
</evidence>
<evidence type="ECO:0000256" key="1">
    <source>
        <dbReference type="ARBA" id="ARBA00004606"/>
    </source>
</evidence>
<keyword evidence="9" id="KW-0325">Glycoprotein</keyword>
<dbReference type="EMBL" id="CAXLJL010000822">
    <property type="protein sequence ID" value="CAL5141004.1"/>
    <property type="molecule type" value="Genomic_DNA"/>
</dbReference>
<protein>
    <recommendedName>
        <fullName evidence="13">Beta-1,3-galactosyl-O-glycosyl-glycoprotein beta-1,6-N-acetylglucosaminyltransferase</fullName>
    </recommendedName>
</protein>
<dbReference type="PANTHER" id="PTHR19297:SF185">
    <property type="entry name" value="BETA-1,3-GALACTOSYL-O-GLYCOSYL-GLYCOPROTEIN BETA-1,6-N-ACETYLGLUCOSAMINYLTRANSFERASE 3"/>
    <property type="match status" value="1"/>
</dbReference>
<evidence type="ECO:0000256" key="4">
    <source>
        <dbReference type="ARBA" id="ARBA00022679"/>
    </source>
</evidence>
<keyword evidence="8" id="KW-0472">Membrane</keyword>
<comment type="subcellular location">
    <subcellularLocation>
        <location evidence="1">Membrane</location>
        <topology evidence="1">Single-pass type II membrane protein</topology>
    </subcellularLocation>
</comment>
<dbReference type="Proteomes" id="UP001497525">
    <property type="component" value="Unassembled WGS sequence"/>
</dbReference>
<keyword evidence="5" id="KW-0812">Transmembrane</keyword>
<sequence>MRRITIRLLLISFILTLVAFTFLRLPSSVQYSISDGNHTFNHLCENALNSNLHPNQSRHYKSSQLTRFSEETNCNTFNTINGQPIWNSPEEVGFPIAYAISAYESFDKLSRLLRLIYRPQNFYCIHVDKKSARDFVDSVSRLIHCFRDNVILVPDAERVNVKWGYFSVLQTTLLCAEMLIDNFPNKWRYMLNLNEKEFPLRTNWELVRVFKAINGSNMVEGIQGDRFRHRFPSHNFSFPMKWVKGSLLVALRYEFVHFMLHDAKALEIISSMKAEQNQLKVHDELFFSTLAYYPYLGAPGACLEVHPISENDPRSWFLTRYANWDSRHCRSGLAVHDVCILGVNDLPHITKLPHLFLNKFIDGFQPLAYDCMEYWFEKKLRHEYLSRSLAPDFNQHIYSDLYCSKFHN</sequence>
<evidence type="ECO:0000256" key="3">
    <source>
        <dbReference type="ARBA" id="ARBA00022676"/>
    </source>
</evidence>
<keyword evidence="7" id="KW-1133">Transmembrane helix</keyword>
<dbReference type="Pfam" id="PF02485">
    <property type="entry name" value="Branch"/>
    <property type="match status" value="1"/>
</dbReference>
<keyword evidence="6" id="KW-0735">Signal-anchor</keyword>
<dbReference type="AlphaFoldDB" id="A0AAV2TWU6"/>
<proteinExistence type="inferred from homology"/>
<evidence type="ECO:0000313" key="11">
    <source>
        <dbReference type="EMBL" id="CAL5141004.1"/>
    </source>
</evidence>
<evidence type="ECO:0000256" key="7">
    <source>
        <dbReference type="ARBA" id="ARBA00022989"/>
    </source>
</evidence>
<evidence type="ECO:0000256" key="10">
    <source>
        <dbReference type="ARBA" id="ARBA00038150"/>
    </source>
</evidence>
<organism evidence="11 12">
    <name type="scientific">Calicophoron daubneyi</name>
    <name type="common">Rumen fluke</name>
    <name type="synonym">Paramphistomum daubneyi</name>
    <dbReference type="NCBI Taxonomy" id="300641"/>
    <lineage>
        <taxon>Eukaryota</taxon>
        <taxon>Metazoa</taxon>
        <taxon>Spiralia</taxon>
        <taxon>Lophotrochozoa</taxon>
        <taxon>Platyhelminthes</taxon>
        <taxon>Trematoda</taxon>
        <taxon>Digenea</taxon>
        <taxon>Plagiorchiida</taxon>
        <taxon>Pronocephalata</taxon>
        <taxon>Paramphistomoidea</taxon>
        <taxon>Paramphistomidae</taxon>
        <taxon>Calicophoron</taxon>
    </lineage>
</organism>
<dbReference type="InterPro" id="IPR003406">
    <property type="entry name" value="Glyco_trans_14"/>
</dbReference>
<dbReference type="GO" id="GO:0016020">
    <property type="term" value="C:membrane"/>
    <property type="evidence" value="ECO:0007669"/>
    <property type="project" value="UniProtKB-SubCell"/>
</dbReference>
<evidence type="ECO:0008006" key="13">
    <source>
        <dbReference type="Google" id="ProtNLM"/>
    </source>
</evidence>
<evidence type="ECO:0000313" key="12">
    <source>
        <dbReference type="Proteomes" id="UP001497525"/>
    </source>
</evidence>
<evidence type="ECO:0000256" key="8">
    <source>
        <dbReference type="ARBA" id="ARBA00023136"/>
    </source>
</evidence>